<organism evidence="11 12">
    <name type="scientific">Brachymonas denitrificans DSM 15123</name>
    <dbReference type="NCBI Taxonomy" id="1121117"/>
    <lineage>
        <taxon>Bacteria</taxon>
        <taxon>Pseudomonadati</taxon>
        <taxon>Pseudomonadota</taxon>
        <taxon>Betaproteobacteria</taxon>
        <taxon>Burkholderiales</taxon>
        <taxon>Comamonadaceae</taxon>
        <taxon>Brachymonas</taxon>
    </lineage>
</organism>
<evidence type="ECO:0000256" key="3">
    <source>
        <dbReference type="ARBA" id="ARBA00022475"/>
    </source>
</evidence>
<dbReference type="PROSITE" id="PS50263">
    <property type="entry name" value="CN_HYDROLASE"/>
    <property type="match status" value="1"/>
</dbReference>
<evidence type="ECO:0000313" key="12">
    <source>
        <dbReference type="Proteomes" id="UP000199531"/>
    </source>
</evidence>
<dbReference type="GO" id="GO:0005886">
    <property type="term" value="C:plasma membrane"/>
    <property type="evidence" value="ECO:0007669"/>
    <property type="project" value="UniProtKB-SubCell"/>
</dbReference>
<feature type="transmembrane region" description="Helical" evidence="9">
    <location>
        <begin position="196"/>
        <end position="218"/>
    </location>
</feature>
<dbReference type="Gene3D" id="3.60.110.10">
    <property type="entry name" value="Carbon-nitrogen hydrolase"/>
    <property type="match status" value="1"/>
</dbReference>
<feature type="transmembrane region" description="Helical" evidence="9">
    <location>
        <begin position="117"/>
        <end position="144"/>
    </location>
</feature>
<feature type="transmembrane region" description="Helical" evidence="9">
    <location>
        <begin position="540"/>
        <end position="567"/>
    </location>
</feature>
<dbReference type="GO" id="GO:0016410">
    <property type="term" value="F:N-acyltransferase activity"/>
    <property type="evidence" value="ECO:0007669"/>
    <property type="project" value="UniProtKB-UniRule"/>
</dbReference>
<keyword evidence="5 9" id="KW-0812">Transmembrane</keyword>
<evidence type="ECO:0000256" key="6">
    <source>
        <dbReference type="ARBA" id="ARBA00022989"/>
    </source>
</evidence>
<comment type="function">
    <text evidence="9">Catalyzes the phospholipid dependent N-acylation of the N-terminal cysteine of apolipoprotein, the last step in lipoprotein maturation.</text>
</comment>
<dbReference type="InterPro" id="IPR045378">
    <property type="entry name" value="LNT_N"/>
</dbReference>
<name>A0A1H8DQ03_9BURK</name>
<dbReference type="Pfam" id="PF20154">
    <property type="entry name" value="LNT_N"/>
    <property type="match status" value="1"/>
</dbReference>
<dbReference type="STRING" id="1121117.SAMN02745977_00407"/>
<evidence type="ECO:0000313" key="11">
    <source>
        <dbReference type="EMBL" id="SEN09329.1"/>
    </source>
</evidence>
<evidence type="ECO:0000259" key="10">
    <source>
        <dbReference type="PROSITE" id="PS50263"/>
    </source>
</evidence>
<dbReference type="UniPathway" id="UPA00666"/>
<proteinExistence type="inferred from homology"/>
<dbReference type="HAMAP" id="MF_01148">
    <property type="entry name" value="Lnt"/>
    <property type="match status" value="1"/>
</dbReference>
<dbReference type="Proteomes" id="UP000199531">
    <property type="component" value="Unassembled WGS sequence"/>
</dbReference>
<evidence type="ECO:0000256" key="7">
    <source>
        <dbReference type="ARBA" id="ARBA00023136"/>
    </source>
</evidence>
<dbReference type="EMBL" id="FOCW01000001">
    <property type="protein sequence ID" value="SEN09329.1"/>
    <property type="molecule type" value="Genomic_DNA"/>
</dbReference>
<dbReference type="SUPFAM" id="SSF56317">
    <property type="entry name" value="Carbon-nitrogen hydrolase"/>
    <property type="match status" value="1"/>
</dbReference>
<reference evidence="11 12" key="1">
    <citation type="submission" date="2016-10" db="EMBL/GenBank/DDBJ databases">
        <authorList>
            <person name="de Groot N.N."/>
        </authorList>
    </citation>
    <scope>NUCLEOTIDE SEQUENCE [LARGE SCALE GENOMIC DNA]</scope>
    <source>
        <strain evidence="11 12">DSM 15123</strain>
    </source>
</reference>
<protein>
    <recommendedName>
        <fullName evidence="9">Apolipoprotein N-acyltransferase</fullName>
        <shortName evidence="9">ALP N-acyltransferase</shortName>
        <ecNumber evidence="9">2.3.1.269</ecNumber>
    </recommendedName>
</protein>
<feature type="transmembrane region" description="Helical" evidence="9">
    <location>
        <begin position="27"/>
        <end position="46"/>
    </location>
</feature>
<keyword evidence="11" id="KW-0449">Lipoprotein</keyword>
<keyword evidence="4 9" id="KW-0808">Transferase</keyword>
<keyword evidence="12" id="KW-1185">Reference proteome</keyword>
<sequence>MQPEIRGGAERAARGTSIATPAVLPRWLLAAALVLAGALHAGSVAWPWGGQALWWLQLLALAAGVWLIGQPVAGGDSRKRAFRAGFLRGWLFALAWLCTTFWWLYVSMHTYGGMLPWLAGGAVVLLAAGLSLYYALAAGLWLAWRKAHPFRPWGGLLFAALWLLAELCRGVLFTGFPWGAAGYAHVDGSLSGFAPWLGVYGIGFVAAWFAAGLGQMLWKLPLGHGAHLPSPATPRGTMVLALGTLGLGLVLQQAVNPGLTRSAGDRPLRVELLQGNIPQNEKFQPNGGVLVALEWYGAQLGASSSDLVVIPETAIPMLPQQLPPDYWQALQHRFAMGDQAALLGMPAGNADTGYANAVVGMAPGGVRTIGGTRQAELALPPAALPEYSYAKHHLVPFGEFIPFGFQWFVDMMQMPLGNFQRGALSQPRLLWQNQRIQPNICYEDLFGEELAASFGEPGVAPTVLVNVSNIAWFGDTVAIDQHRHISRMRAIELGRPMLRATNTGATAIIDHAGRVQQELPRLQRAVLFGEVEGRDGVTPFAWWAARMGLAPLWLLGLIVAAVLLLGLRRR</sequence>
<evidence type="ECO:0000256" key="2">
    <source>
        <dbReference type="ARBA" id="ARBA00010065"/>
    </source>
</evidence>
<evidence type="ECO:0000256" key="4">
    <source>
        <dbReference type="ARBA" id="ARBA00022679"/>
    </source>
</evidence>
<dbReference type="CDD" id="cd07571">
    <property type="entry name" value="ALP_N-acyl_transferase"/>
    <property type="match status" value="1"/>
</dbReference>
<dbReference type="EC" id="2.3.1.269" evidence="9"/>
<comment type="pathway">
    <text evidence="9">Protein modification; lipoprotein biosynthesis (N-acyl transfer).</text>
</comment>
<feature type="transmembrane region" description="Helical" evidence="9">
    <location>
        <begin position="52"/>
        <end position="73"/>
    </location>
</feature>
<dbReference type="PANTHER" id="PTHR38686:SF1">
    <property type="entry name" value="APOLIPOPROTEIN N-ACYLTRANSFERASE"/>
    <property type="match status" value="1"/>
</dbReference>
<dbReference type="NCBIfam" id="TIGR00546">
    <property type="entry name" value="lnt"/>
    <property type="match status" value="1"/>
</dbReference>
<evidence type="ECO:0000256" key="5">
    <source>
        <dbReference type="ARBA" id="ARBA00022692"/>
    </source>
</evidence>
<feature type="domain" description="CN hydrolase" evidence="10">
    <location>
        <begin position="273"/>
        <end position="533"/>
    </location>
</feature>
<feature type="transmembrane region" description="Helical" evidence="9">
    <location>
        <begin position="156"/>
        <end position="176"/>
    </location>
</feature>
<gene>
    <name evidence="9" type="primary">lnt</name>
    <name evidence="11" type="ORF">SAMN02745977_00407</name>
</gene>
<dbReference type="AlphaFoldDB" id="A0A1H8DQ03"/>
<keyword evidence="7 9" id="KW-0472">Membrane</keyword>
<dbReference type="Pfam" id="PF00795">
    <property type="entry name" value="CN_hydrolase"/>
    <property type="match status" value="1"/>
</dbReference>
<evidence type="ECO:0000256" key="8">
    <source>
        <dbReference type="ARBA" id="ARBA00023315"/>
    </source>
</evidence>
<keyword evidence="6 9" id="KW-1133">Transmembrane helix</keyword>
<feature type="transmembrane region" description="Helical" evidence="9">
    <location>
        <begin position="238"/>
        <end position="255"/>
    </location>
</feature>
<dbReference type="RefSeq" id="WP_091813209.1">
    <property type="nucleotide sequence ID" value="NZ_FOCW01000001.1"/>
</dbReference>
<dbReference type="InterPro" id="IPR003010">
    <property type="entry name" value="C-N_Hydrolase"/>
</dbReference>
<keyword evidence="3 9" id="KW-1003">Cell membrane</keyword>
<dbReference type="OrthoDB" id="9804277at2"/>
<evidence type="ECO:0000256" key="1">
    <source>
        <dbReference type="ARBA" id="ARBA00004651"/>
    </source>
</evidence>
<evidence type="ECO:0000256" key="9">
    <source>
        <dbReference type="HAMAP-Rule" id="MF_01148"/>
    </source>
</evidence>
<dbReference type="GO" id="GO:0042158">
    <property type="term" value="P:lipoprotein biosynthetic process"/>
    <property type="evidence" value="ECO:0007669"/>
    <property type="project" value="UniProtKB-UniRule"/>
</dbReference>
<dbReference type="InterPro" id="IPR036526">
    <property type="entry name" value="C-N_Hydrolase_sf"/>
</dbReference>
<feature type="transmembrane region" description="Helical" evidence="9">
    <location>
        <begin position="85"/>
        <end position="105"/>
    </location>
</feature>
<dbReference type="PANTHER" id="PTHR38686">
    <property type="entry name" value="APOLIPOPROTEIN N-ACYLTRANSFERASE"/>
    <property type="match status" value="1"/>
</dbReference>
<comment type="catalytic activity">
    <reaction evidence="9">
        <text>N-terminal S-1,2-diacyl-sn-glyceryl-L-cysteinyl-[lipoprotein] + a glycerophospholipid = N-acyl-S-1,2-diacyl-sn-glyceryl-L-cysteinyl-[lipoprotein] + a 2-acyl-sn-glycero-3-phospholipid + H(+)</text>
        <dbReference type="Rhea" id="RHEA:48228"/>
        <dbReference type="Rhea" id="RHEA-COMP:14681"/>
        <dbReference type="Rhea" id="RHEA-COMP:14684"/>
        <dbReference type="ChEBI" id="CHEBI:15378"/>
        <dbReference type="ChEBI" id="CHEBI:136912"/>
        <dbReference type="ChEBI" id="CHEBI:140656"/>
        <dbReference type="ChEBI" id="CHEBI:140657"/>
        <dbReference type="ChEBI" id="CHEBI:140660"/>
        <dbReference type="EC" id="2.3.1.269"/>
    </reaction>
</comment>
<dbReference type="InterPro" id="IPR004563">
    <property type="entry name" value="Apolipo_AcylTrfase"/>
</dbReference>
<comment type="subcellular location">
    <subcellularLocation>
        <location evidence="1 9">Cell membrane</location>
        <topology evidence="1 9">Multi-pass membrane protein</topology>
    </subcellularLocation>
</comment>
<keyword evidence="8 9" id="KW-0012">Acyltransferase</keyword>
<comment type="similarity">
    <text evidence="2 9">Belongs to the CN hydrolase family. Apolipoprotein N-acyltransferase subfamily.</text>
</comment>
<accession>A0A1H8DQ03</accession>